<dbReference type="InterPro" id="IPR000524">
    <property type="entry name" value="Tscrpt_reg_HTH_GntR"/>
</dbReference>
<dbReference type="Gene3D" id="1.20.120.530">
    <property type="entry name" value="GntR ligand-binding domain-like"/>
    <property type="match status" value="1"/>
</dbReference>
<reference evidence="5 6" key="1">
    <citation type="submission" date="2013-09" db="EMBL/GenBank/DDBJ databases">
        <authorList>
            <consortium name="DOE Joint Genome Institute"/>
            <person name="Klenk H.-P."/>
            <person name="Huntemann M."/>
            <person name="Han J."/>
            <person name="Chen A."/>
            <person name="Kyrpides N."/>
            <person name="Mavromatis K."/>
            <person name="Markowitz V."/>
            <person name="Palaniappan K."/>
            <person name="Ivanova N."/>
            <person name="Schaumberg A."/>
            <person name="Pati A."/>
            <person name="Liolios K."/>
            <person name="Nordberg H.P."/>
            <person name="Cantor M.N."/>
            <person name="Hua S.X."/>
            <person name="Woyke T."/>
        </authorList>
    </citation>
    <scope>NUCLEOTIDE SEQUENCE [LARGE SCALE GENOMIC DNA]</scope>
    <source>
        <strain evidence="5 6">DSM 14336</strain>
        <plasmid evidence="6">1</plasmid>
    </source>
</reference>
<protein>
    <recommendedName>
        <fullName evidence="4">HTH gntR-type domain-containing protein</fullName>
    </recommendedName>
</protein>
<dbReference type="HOGENOM" id="CLU_017584_5_0_5"/>
<dbReference type="CDD" id="cd07377">
    <property type="entry name" value="WHTH_GntR"/>
    <property type="match status" value="1"/>
</dbReference>
<name>V9W1G7_9RHOB</name>
<dbReference type="InterPro" id="IPR036388">
    <property type="entry name" value="WH-like_DNA-bd_sf"/>
</dbReference>
<dbReference type="InterPro" id="IPR011711">
    <property type="entry name" value="GntR_C"/>
</dbReference>
<keyword evidence="5" id="KW-0614">Plasmid</keyword>
<evidence type="ECO:0000313" key="6">
    <source>
        <dbReference type="Proteomes" id="UP000018780"/>
    </source>
</evidence>
<dbReference type="EMBL" id="CP006774">
    <property type="protein sequence ID" value="AHD03520.1"/>
    <property type="molecule type" value="Genomic_DNA"/>
</dbReference>
<evidence type="ECO:0000256" key="3">
    <source>
        <dbReference type="ARBA" id="ARBA00023163"/>
    </source>
</evidence>
<evidence type="ECO:0000256" key="2">
    <source>
        <dbReference type="ARBA" id="ARBA00023125"/>
    </source>
</evidence>
<dbReference type="SUPFAM" id="SSF46785">
    <property type="entry name" value="Winged helix' DNA-binding domain"/>
    <property type="match status" value="1"/>
</dbReference>
<dbReference type="AlphaFoldDB" id="V9W1G7"/>
<dbReference type="SMART" id="SM00345">
    <property type="entry name" value="HTH_GNTR"/>
    <property type="match status" value="1"/>
</dbReference>
<dbReference type="PROSITE" id="PS50949">
    <property type="entry name" value="HTH_GNTR"/>
    <property type="match status" value="1"/>
</dbReference>
<accession>V9W1G7</accession>
<dbReference type="SUPFAM" id="SSF48008">
    <property type="entry name" value="GntR ligand-binding domain-like"/>
    <property type="match status" value="1"/>
</dbReference>
<dbReference type="Gene3D" id="1.10.10.10">
    <property type="entry name" value="Winged helix-like DNA-binding domain superfamily/Winged helix DNA-binding domain"/>
    <property type="match status" value="1"/>
</dbReference>
<dbReference type="SMART" id="SM00895">
    <property type="entry name" value="FCD"/>
    <property type="match status" value="1"/>
</dbReference>
<keyword evidence="1" id="KW-0805">Transcription regulation</keyword>
<dbReference type="Pfam" id="PF00392">
    <property type="entry name" value="GntR"/>
    <property type="match status" value="1"/>
</dbReference>
<dbReference type="GO" id="GO:0003700">
    <property type="term" value="F:DNA-binding transcription factor activity"/>
    <property type="evidence" value="ECO:0007669"/>
    <property type="project" value="InterPro"/>
</dbReference>
<geneLocation type="plasmid" evidence="6">
    <name>1</name>
</geneLocation>
<sequence length="242" mass="26890">MKARIGTEPDGGAADSGSPARVDSNLIYSRIFDAIVDHKLGPGTHLKEDELCDLFGVGRTRVRSALSRLAADHVIELVANRGAFVARPSVEEAREVFRARRVIEGHLIRRAAERRDPPMQHALTEHLHGEHAAREAGDTAQVIRRCSRYHQLLADQADSPIMAGFIRELIARSSLIVAIYEKSKPDDCEVEEHNLLSEYVLNGRADEAAALMDRHLQGIEDRLDLNRKGEPESDLRHSLGFA</sequence>
<dbReference type="GO" id="GO:0003677">
    <property type="term" value="F:DNA binding"/>
    <property type="evidence" value="ECO:0007669"/>
    <property type="project" value="UniProtKB-KW"/>
</dbReference>
<evidence type="ECO:0000313" key="5">
    <source>
        <dbReference type="EMBL" id="AHD03520.1"/>
    </source>
</evidence>
<keyword evidence="2" id="KW-0238">DNA-binding</keyword>
<feature type="domain" description="HTH gntR-type" evidence="4">
    <location>
        <begin position="21"/>
        <end position="88"/>
    </location>
</feature>
<dbReference type="Pfam" id="PF07729">
    <property type="entry name" value="FCD"/>
    <property type="match status" value="1"/>
</dbReference>
<dbReference type="KEGG" id="lmd:METH_22085"/>
<dbReference type="PANTHER" id="PTHR43537">
    <property type="entry name" value="TRANSCRIPTIONAL REGULATOR, GNTR FAMILY"/>
    <property type="match status" value="1"/>
</dbReference>
<keyword evidence="3" id="KW-0804">Transcription</keyword>
<evidence type="ECO:0000256" key="1">
    <source>
        <dbReference type="ARBA" id="ARBA00023015"/>
    </source>
</evidence>
<dbReference type="InterPro" id="IPR008920">
    <property type="entry name" value="TF_FadR/GntR_C"/>
</dbReference>
<dbReference type="InterPro" id="IPR036390">
    <property type="entry name" value="WH_DNA-bd_sf"/>
</dbReference>
<dbReference type="RefSeq" id="WP_024092816.1">
    <property type="nucleotide sequence ID" value="NC_023146.1"/>
</dbReference>
<dbReference type="PANTHER" id="PTHR43537:SF53">
    <property type="entry name" value="HTH-TYPE TRANSCRIPTIONAL REPRESSOR NANR"/>
    <property type="match status" value="1"/>
</dbReference>
<dbReference type="PATRIC" id="fig|999552.6.peg.4365"/>
<organism evidence="5 6">
    <name type="scientific">Leisingera methylohalidivorans DSM 14336</name>
    <dbReference type="NCBI Taxonomy" id="999552"/>
    <lineage>
        <taxon>Bacteria</taxon>
        <taxon>Pseudomonadati</taxon>
        <taxon>Pseudomonadota</taxon>
        <taxon>Alphaproteobacteria</taxon>
        <taxon>Rhodobacterales</taxon>
        <taxon>Roseobacteraceae</taxon>
        <taxon>Leisingera</taxon>
    </lineage>
</organism>
<proteinExistence type="predicted"/>
<gene>
    <name evidence="5" type="ORF">METH_22085</name>
</gene>
<evidence type="ECO:0000259" key="4">
    <source>
        <dbReference type="PROSITE" id="PS50949"/>
    </source>
</evidence>
<dbReference type="Proteomes" id="UP000018780">
    <property type="component" value="Plasmid unnamed"/>
</dbReference>
<keyword evidence="6" id="KW-1185">Reference proteome</keyword>